<dbReference type="AlphaFoldDB" id="A0A2Z5AEV3"/>
<feature type="transmembrane region" description="Helical" evidence="6">
    <location>
        <begin position="231"/>
        <end position="252"/>
    </location>
</feature>
<keyword evidence="3 6" id="KW-0812">Transmembrane</keyword>
<feature type="transmembrane region" description="Helical" evidence="6">
    <location>
        <begin position="199"/>
        <end position="219"/>
    </location>
</feature>
<dbReference type="InterPro" id="IPR047689">
    <property type="entry name" value="CopD"/>
</dbReference>
<dbReference type="STRING" id="47885.APT59_17000"/>
<gene>
    <name evidence="8" type="ORF">CE139_22190</name>
</gene>
<feature type="transmembrane region" description="Helical" evidence="6">
    <location>
        <begin position="132"/>
        <end position="153"/>
    </location>
</feature>
<evidence type="ECO:0000313" key="8">
    <source>
        <dbReference type="EMBL" id="AXA68402.1"/>
    </source>
</evidence>
<dbReference type="GO" id="GO:0006825">
    <property type="term" value="P:copper ion transport"/>
    <property type="evidence" value="ECO:0007669"/>
    <property type="project" value="InterPro"/>
</dbReference>
<dbReference type="GO" id="GO:0005886">
    <property type="term" value="C:plasma membrane"/>
    <property type="evidence" value="ECO:0007669"/>
    <property type="project" value="UniProtKB-SubCell"/>
</dbReference>
<protein>
    <recommendedName>
        <fullName evidence="6">Copper resistance protein D</fullName>
    </recommendedName>
</protein>
<dbReference type="PANTHER" id="PTHR34820">
    <property type="entry name" value="INNER MEMBRANE PROTEIN YEBZ"/>
    <property type="match status" value="1"/>
</dbReference>
<evidence type="ECO:0000259" key="7">
    <source>
        <dbReference type="Pfam" id="PF05425"/>
    </source>
</evidence>
<feature type="transmembrane region" description="Helical" evidence="6">
    <location>
        <begin position="273"/>
        <end position="294"/>
    </location>
</feature>
<keyword evidence="6" id="KW-0997">Cell inner membrane</keyword>
<name>A0A2Z5AEV3_9PSED</name>
<comment type="function">
    <text evidence="6">Involved in copper resistance.</text>
</comment>
<dbReference type="InterPro" id="IPR008457">
    <property type="entry name" value="Cu-R_CopD_dom"/>
</dbReference>
<feature type="transmembrane region" description="Helical" evidence="6">
    <location>
        <begin position="102"/>
        <end position="120"/>
    </location>
</feature>
<keyword evidence="4 6" id="KW-1133">Transmembrane helix</keyword>
<evidence type="ECO:0000256" key="5">
    <source>
        <dbReference type="ARBA" id="ARBA00023136"/>
    </source>
</evidence>
<evidence type="ECO:0000256" key="1">
    <source>
        <dbReference type="ARBA" id="ARBA00004651"/>
    </source>
</evidence>
<organism evidence="8 9">
    <name type="scientific">Pseudomonas oryzihabitans</name>
    <dbReference type="NCBI Taxonomy" id="47885"/>
    <lineage>
        <taxon>Bacteria</taxon>
        <taxon>Pseudomonadati</taxon>
        <taxon>Pseudomonadota</taxon>
        <taxon>Gammaproteobacteria</taxon>
        <taxon>Pseudomonadales</taxon>
        <taxon>Pseudomonadaceae</taxon>
        <taxon>Pseudomonas</taxon>
    </lineage>
</organism>
<dbReference type="InterPro" id="IPR032694">
    <property type="entry name" value="CopC/D"/>
</dbReference>
<reference evidence="8 9" key="1">
    <citation type="submission" date="2017-06" db="EMBL/GenBank/DDBJ databases">
        <title>Evolution towards high GC content and high-temperature stress adaptation in endophytic Pseudomonas oryzihabitans impacted its plant-growth promoting traits.</title>
        <authorList>
            <person name="Nascimento F.X."/>
        </authorList>
    </citation>
    <scope>NUCLEOTIDE SEQUENCE [LARGE SCALE GENOMIC DNA]</scope>
    <source>
        <strain evidence="8 9">MS8</strain>
    </source>
</reference>
<feature type="domain" description="Copper resistance protein D" evidence="7">
    <location>
        <begin position="193"/>
        <end position="290"/>
    </location>
</feature>
<dbReference type="Proteomes" id="UP000250579">
    <property type="component" value="Chromosome"/>
</dbReference>
<dbReference type="NCBIfam" id="NF033808">
    <property type="entry name" value="copper_CopD"/>
    <property type="match status" value="1"/>
</dbReference>
<evidence type="ECO:0000256" key="3">
    <source>
        <dbReference type="ARBA" id="ARBA00022692"/>
    </source>
</evidence>
<comment type="subcellular location">
    <subcellularLocation>
        <location evidence="6">Cell inner membrane</location>
        <topology evidence="6">Multi-pass membrane protein</topology>
    </subcellularLocation>
    <subcellularLocation>
        <location evidence="1">Cell membrane</location>
        <topology evidence="1">Multi-pass membrane protein</topology>
    </subcellularLocation>
</comment>
<evidence type="ECO:0000256" key="2">
    <source>
        <dbReference type="ARBA" id="ARBA00022475"/>
    </source>
</evidence>
<evidence type="ECO:0000256" key="4">
    <source>
        <dbReference type="ARBA" id="ARBA00022989"/>
    </source>
</evidence>
<keyword evidence="6" id="KW-0186">Copper</keyword>
<sequence length="298" mass="31879">MDAGLATPEAWRPVARTLLLLPLLLTWGYLALALCLGRPGLRFWLLERARLSARLLGALLLLGVSSQLPLQAALVGEGWTDAFNLPLWRLYLATEAGHGWRWQWPLGLLLALWLLVGPGIRGSRWLWGFSGLLLASLALGGHAAATLGGLGGVHQLNQALHLLTTGFWLGSLPGVLLCLGQPPVYLRDDVQHLLRGYSLPGQLCVALALLSGVLNSLLILGPEGLLRLTPYSALLLAKVLVVATMVVLALANRYLLVPRLGQGPKAWQLLRRATAVEIALGVIAVALVAAFSGLDPFS</sequence>
<comment type="similarity">
    <text evidence="6">Belongs to the CopD family.</text>
</comment>
<keyword evidence="2 6" id="KW-1003">Cell membrane</keyword>
<feature type="transmembrane region" description="Helical" evidence="6">
    <location>
        <begin position="159"/>
        <end position="179"/>
    </location>
</feature>
<accession>A0A2Z5AEV3</accession>
<keyword evidence="5 6" id="KW-0472">Membrane</keyword>
<evidence type="ECO:0000313" key="9">
    <source>
        <dbReference type="Proteomes" id="UP000250579"/>
    </source>
</evidence>
<dbReference type="Pfam" id="PF05425">
    <property type="entry name" value="CopD"/>
    <property type="match status" value="1"/>
</dbReference>
<proteinExistence type="inferred from homology"/>
<evidence type="ECO:0000256" key="6">
    <source>
        <dbReference type="RuleBase" id="RU369037"/>
    </source>
</evidence>
<dbReference type="EMBL" id="CP022198">
    <property type="protein sequence ID" value="AXA68402.1"/>
    <property type="molecule type" value="Genomic_DNA"/>
</dbReference>
<dbReference type="PANTHER" id="PTHR34820:SF4">
    <property type="entry name" value="INNER MEMBRANE PROTEIN YEBZ"/>
    <property type="match status" value="1"/>
</dbReference>
<feature type="transmembrane region" description="Helical" evidence="6">
    <location>
        <begin position="53"/>
        <end position="74"/>
    </location>
</feature>
<feature type="transmembrane region" description="Helical" evidence="6">
    <location>
        <begin position="20"/>
        <end position="41"/>
    </location>
</feature>
<dbReference type="RefSeq" id="WP_208692399.1">
    <property type="nucleotide sequence ID" value="NZ_CP022198.1"/>
</dbReference>
<dbReference type="GO" id="GO:0046688">
    <property type="term" value="P:response to copper ion"/>
    <property type="evidence" value="ECO:0007669"/>
    <property type="project" value="UniProtKB-UniRule"/>
</dbReference>